<comment type="subcellular location">
    <subcellularLocation>
        <location evidence="1">Cell envelope</location>
    </subcellularLocation>
</comment>
<keyword evidence="7" id="KW-1185">Reference proteome</keyword>
<dbReference type="EMBL" id="BMIL01000012">
    <property type="protein sequence ID" value="GGC74904.1"/>
    <property type="molecule type" value="Genomic_DNA"/>
</dbReference>
<keyword evidence="3" id="KW-1015">Disulfide bond</keyword>
<dbReference type="PROSITE" id="PS00194">
    <property type="entry name" value="THIOREDOXIN_1"/>
    <property type="match status" value="1"/>
</dbReference>
<reference evidence="6" key="2">
    <citation type="submission" date="2020-09" db="EMBL/GenBank/DDBJ databases">
        <authorList>
            <person name="Sun Q."/>
            <person name="Zhou Y."/>
        </authorList>
    </citation>
    <scope>NUCLEOTIDE SEQUENCE</scope>
    <source>
        <strain evidence="6">CGMCC 1.15343</strain>
    </source>
</reference>
<evidence type="ECO:0000313" key="6">
    <source>
        <dbReference type="EMBL" id="GGC74904.1"/>
    </source>
</evidence>
<dbReference type="InterPro" id="IPR012336">
    <property type="entry name" value="Thioredoxin-like_fold"/>
</dbReference>
<gene>
    <name evidence="6" type="ORF">GCM10011387_30750</name>
</gene>
<dbReference type="InterPro" id="IPR036249">
    <property type="entry name" value="Thioredoxin-like_sf"/>
</dbReference>
<dbReference type="GO" id="GO:0017004">
    <property type="term" value="P:cytochrome complex assembly"/>
    <property type="evidence" value="ECO:0007669"/>
    <property type="project" value="UniProtKB-KW"/>
</dbReference>
<protein>
    <submittedName>
        <fullName evidence="6">Thiol:disulfide interchange protein</fullName>
    </submittedName>
</protein>
<comment type="caution">
    <text evidence="6">The sequence shown here is derived from an EMBL/GenBank/DDBJ whole genome shotgun (WGS) entry which is preliminary data.</text>
</comment>
<dbReference type="GO" id="GO:0030313">
    <property type="term" value="C:cell envelope"/>
    <property type="evidence" value="ECO:0007669"/>
    <property type="project" value="UniProtKB-SubCell"/>
</dbReference>
<dbReference type="PROSITE" id="PS51352">
    <property type="entry name" value="THIOREDOXIN_2"/>
    <property type="match status" value="1"/>
</dbReference>
<evidence type="ECO:0000256" key="2">
    <source>
        <dbReference type="ARBA" id="ARBA00022748"/>
    </source>
</evidence>
<feature type="domain" description="Thioredoxin" evidence="5">
    <location>
        <begin position="194"/>
        <end position="337"/>
    </location>
</feature>
<dbReference type="AlphaFoldDB" id="A0A916UJS5"/>
<name>A0A916UJS5_9SPHI</name>
<evidence type="ECO:0000256" key="1">
    <source>
        <dbReference type="ARBA" id="ARBA00004196"/>
    </source>
</evidence>
<dbReference type="SUPFAM" id="SSF52833">
    <property type="entry name" value="Thioredoxin-like"/>
    <property type="match status" value="1"/>
</dbReference>
<evidence type="ECO:0000259" key="5">
    <source>
        <dbReference type="PROSITE" id="PS51352"/>
    </source>
</evidence>
<accession>A0A916UJS5</accession>
<evidence type="ECO:0000313" key="7">
    <source>
        <dbReference type="Proteomes" id="UP000651668"/>
    </source>
</evidence>
<organism evidence="6 7">
    <name type="scientific">Pedobacter quisquiliarum</name>
    <dbReference type="NCBI Taxonomy" id="1834438"/>
    <lineage>
        <taxon>Bacteria</taxon>
        <taxon>Pseudomonadati</taxon>
        <taxon>Bacteroidota</taxon>
        <taxon>Sphingobacteriia</taxon>
        <taxon>Sphingobacteriales</taxon>
        <taxon>Sphingobacteriaceae</taxon>
        <taxon>Pedobacter</taxon>
    </lineage>
</organism>
<proteinExistence type="predicted"/>
<dbReference type="InterPro" id="IPR050553">
    <property type="entry name" value="Thioredoxin_ResA/DsbE_sf"/>
</dbReference>
<dbReference type="Proteomes" id="UP000651668">
    <property type="component" value="Unassembled WGS sequence"/>
</dbReference>
<dbReference type="PANTHER" id="PTHR42852">
    <property type="entry name" value="THIOL:DISULFIDE INTERCHANGE PROTEIN DSBE"/>
    <property type="match status" value="1"/>
</dbReference>
<dbReference type="InterPro" id="IPR017937">
    <property type="entry name" value="Thioredoxin_CS"/>
</dbReference>
<reference evidence="6" key="1">
    <citation type="journal article" date="2014" name="Int. J. Syst. Evol. Microbiol.">
        <title>Complete genome sequence of Corynebacterium casei LMG S-19264T (=DSM 44701T), isolated from a smear-ripened cheese.</title>
        <authorList>
            <consortium name="US DOE Joint Genome Institute (JGI-PGF)"/>
            <person name="Walter F."/>
            <person name="Albersmeier A."/>
            <person name="Kalinowski J."/>
            <person name="Ruckert C."/>
        </authorList>
    </citation>
    <scope>NUCLEOTIDE SEQUENCE</scope>
    <source>
        <strain evidence="6">CGMCC 1.15343</strain>
    </source>
</reference>
<keyword evidence="2" id="KW-0201">Cytochrome c-type biogenesis</keyword>
<keyword evidence="4" id="KW-0676">Redox-active center</keyword>
<evidence type="ECO:0000256" key="3">
    <source>
        <dbReference type="ARBA" id="ARBA00023157"/>
    </source>
</evidence>
<dbReference type="Pfam" id="PF13905">
    <property type="entry name" value="Thioredoxin_8"/>
    <property type="match status" value="1"/>
</dbReference>
<evidence type="ECO:0000256" key="4">
    <source>
        <dbReference type="ARBA" id="ARBA00023284"/>
    </source>
</evidence>
<dbReference type="PANTHER" id="PTHR42852:SF6">
    <property type="entry name" value="THIOL:DISULFIDE INTERCHANGE PROTEIN DSBE"/>
    <property type="match status" value="1"/>
</dbReference>
<dbReference type="InterPro" id="IPR013766">
    <property type="entry name" value="Thioredoxin_domain"/>
</dbReference>
<dbReference type="CDD" id="cd02966">
    <property type="entry name" value="TlpA_like_family"/>
    <property type="match status" value="1"/>
</dbReference>
<dbReference type="Gene3D" id="3.40.30.10">
    <property type="entry name" value="Glutaredoxin"/>
    <property type="match status" value="1"/>
</dbReference>
<sequence length="338" mass="38668">MVYLAEAGKWEDLLDSAVCKDGKFTLNYKQIGFEPFKAIVMYLDSNGRKQSFFVLNQIQIDEDGQNHANDAFMLDYGLTRLEYQEDKKSGAGQSLNSPIQVKIDAGREEALFQKYEYKNLGYIPKTGGARQKRFEALKDVIDDHSFSYYLLGNVFKSKLQYSKAELVALLDYFDEDVQQSKLAGRLKDHIASMLDVGESSRPLALESSLGIIKHNINRFADVNMLVFWASWCGPCRLEIPQLKQIHQTFKDKGFYMASISLDDNRSNWNTALSQEQMSWDQYILNQKEKDAIKAEYAFESIPLVVFTNKEGKSLGRFSGYSPAHIEEYIKVIEANLNK</sequence>